<dbReference type="EMBL" id="BQKI01000010">
    <property type="protein sequence ID" value="GJN04016.1"/>
    <property type="molecule type" value="Genomic_DNA"/>
</dbReference>
<accession>A0AAV5D0S3</accession>
<protein>
    <submittedName>
        <fullName evidence="2">Uncharacterized protein</fullName>
    </submittedName>
</protein>
<feature type="compositionally biased region" description="Low complexity" evidence="1">
    <location>
        <begin position="10"/>
        <end position="22"/>
    </location>
</feature>
<feature type="compositionally biased region" description="Gly residues" evidence="1">
    <location>
        <begin position="67"/>
        <end position="81"/>
    </location>
</feature>
<sequence length="193" mass="20596">MRHRSAPPGSSSSLLRVALLRPSADEGQAGERGPAPLRLSRRPALTLPRDARSAQSSSVQLAHRSGGEGGRQRGGGEGGGATMRESDLRSSSSSPRLRARLHVSSPRLPSELVSVSALASRLLLPVLRLPRSPPVLPSECLGGEREANFSFPLSSHEKYIGHCLALLEDADETHSSLCVSFLTLPHVCWTQSK</sequence>
<evidence type="ECO:0000256" key="1">
    <source>
        <dbReference type="SAM" id="MobiDB-lite"/>
    </source>
</evidence>
<evidence type="ECO:0000313" key="2">
    <source>
        <dbReference type="EMBL" id="GJN04016.1"/>
    </source>
</evidence>
<comment type="caution">
    <text evidence="2">The sequence shown here is derived from an EMBL/GenBank/DDBJ whole genome shotgun (WGS) entry which is preliminary data.</text>
</comment>
<reference evidence="2" key="1">
    <citation type="journal article" date="2018" name="DNA Res.">
        <title>Multiple hybrid de novo genome assembly of finger millet, an orphan allotetraploid crop.</title>
        <authorList>
            <person name="Hatakeyama M."/>
            <person name="Aluri S."/>
            <person name="Balachadran M.T."/>
            <person name="Sivarajan S.R."/>
            <person name="Patrignani A."/>
            <person name="Gruter S."/>
            <person name="Poveda L."/>
            <person name="Shimizu-Inatsugi R."/>
            <person name="Baeten J."/>
            <person name="Francoijs K.J."/>
            <person name="Nataraja K.N."/>
            <person name="Reddy Y.A.N."/>
            <person name="Phadnis S."/>
            <person name="Ravikumar R.L."/>
            <person name="Schlapbach R."/>
            <person name="Sreeman S.M."/>
            <person name="Shimizu K.K."/>
        </authorList>
    </citation>
    <scope>NUCLEOTIDE SEQUENCE</scope>
</reference>
<feature type="region of interest" description="Disordered" evidence="1">
    <location>
        <begin position="1"/>
        <end position="97"/>
    </location>
</feature>
<evidence type="ECO:0000313" key="3">
    <source>
        <dbReference type="Proteomes" id="UP001054889"/>
    </source>
</evidence>
<name>A0AAV5D0S3_ELECO</name>
<proteinExistence type="predicted"/>
<keyword evidence="3" id="KW-1185">Reference proteome</keyword>
<gene>
    <name evidence="2" type="primary">ga21522</name>
    <name evidence="2" type="ORF">PR202_ga21522</name>
</gene>
<reference evidence="2" key="2">
    <citation type="submission" date="2021-12" db="EMBL/GenBank/DDBJ databases">
        <title>Resequencing data analysis of finger millet.</title>
        <authorList>
            <person name="Hatakeyama M."/>
            <person name="Aluri S."/>
            <person name="Balachadran M.T."/>
            <person name="Sivarajan S.R."/>
            <person name="Poveda L."/>
            <person name="Shimizu-Inatsugi R."/>
            <person name="Schlapbach R."/>
            <person name="Sreeman S.M."/>
            <person name="Shimizu K.K."/>
        </authorList>
    </citation>
    <scope>NUCLEOTIDE SEQUENCE</scope>
</reference>
<organism evidence="2 3">
    <name type="scientific">Eleusine coracana subsp. coracana</name>
    <dbReference type="NCBI Taxonomy" id="191504"/>
    <lineage>
        <taxon>Eukaryota</taxon>
        <taxon>Viridiplantae</taxon>
        <taxon>Streptophyta</taxon>
        <taxon>Embryophyta</taxon>
        <taxon>Tracheophyta</taxon>
        <taxon>Spermatophyta</taxon>
        <taxon>Magnoliopsida</taxon>
        <taxon>Liliopsida</taxon>
        <taxon>Poales</taxon>
        <taxon>Poaceae</taxon>
        <taxon>PACMAD clade</taxon>
        <taxon>Chloridoideae</taxon>
        <taxon>Cynodonteae</taxon>
        <taxon>Eleusininae</taxon>
        <taxon>Eleusine</taxon>
    </lineage>
</organism>
<dbReference type="AlphaFoldDB" id="A0AAV5D0S3"/>
<dbReference type="Proteomes" id="UP001054889">
    <property type="component" value="Unassembled WGS sequence"/>
</dbReference>